<keyword evidence="1" id="KW-0328">Glycosyltransferase</keyword>
<dbReference type="InterPro" id="IPR023296">
    <property type="entry name" value="Glyco_hydro_beta-prop_sf"/>
</dbReference>
<dbReference type="GO" id="GO:0016787">
    <property type="term" value="F:hydrolase activity"/>
    <property type="evidence" value="ECO:0007669"/>
    <property type="project" value="UniProtKB-KW"/>
</dbReference>
<gene>
    <name evidence="3" type="ORF">ASZ90_019611</name>
</gene>
<proteinExistence type="predicted"/>
<dbReference type="Gene3D" id="3.90.550.10">
    <property type="entry name" value="Spore Coat Polysaccharide Biosynthesis Protein SpsA, Chain A"/>
    <property type="match status" value="1"/>
</dbReference>
<reference evidence="3" key="1">
    <citation type="journal article" date="2015" name="Proc. Natl. Acad. Sci. U.S.A.">
        <title>Networks of energetic and metabolic interactions define dynamics in microbial communities.</title>
        <authorList>
            <person name="Embree M."/>
            <person name="Liu J.K."/>
            <person name="Al-Bassam M.M."/>
            <person name="Zengler K."/>
        </authorList>
    </citation>
    <scope>NUCLEOTIDE SEQUENCE</scope>
</reference>
<dbReference type="EMBL" id="LNQE01001897">
    <property type="protein sequence ID" value="KUG02999.1"/>
    <property type="molecule type" value="Genomic_DNA"/>
</dbReference>
<evidence type="ECO:0000256" key="2">
    <source>
        <dbReference type="ARBA" id="ARBA00022679"/>
    </source>
</evidence>
<sequence length="1175" mass="134530">MTHLNSEEIFDKTMEQIYPHLKQLASYDLVIGIPFNEESDQLLAVLESIDEVLDSWIGRRQLIVCAGDYSGRATLDLIRGLNLKHPHLEFVLPFEISGRGSSIRAMLEISKRLEADLLIFSAKMATPKGPGIDSTWLESLLTPIQGNYDMVLGSLRRYLGIDSVAHMLAAPILESFYGFRMTEPLGGIYAISHELVEELAHEAIFWGNSIQGHGIDFWILTRALCWNKCACEINIGSEQVPHGLEKKNQIFCDTVLMVFEAVKRDSAIWMQDKLVLKVADMLARSTRKKSDVITHPLELLLDNFRVGYQAYKPLFDHYDEEKMLQKLATMPDNRFDFDDQLWVSILFDFMFTYTFGAEEEQLNLCSALTSLYNGRVASYAVEMQQFQDKLNESSFEEKEEFLARKLDAMRQRLINVVWSKKTEFVREWINKTEQCKPALVPLGYMEYVPGKPIVIPKKIRGKDKRLVETDNIFKTLRKQYQESFNIFMTEGLGLDLNASNQDMTAAVEGFMQTLEQALEDLLPGDLHKREGVQQFVDNLFNLLPRHKMFTVHSDILREMLVRFPPVNLMIPMGYYKPADLINEMGTRDAATFANLIENRAYTDRDLEWLAHTLKPESFEWVDIKPIVLNEDLHMGILSRGKIAYSNHITARIPIKPLEYDSGGKYPKVRYFMSIVRRMVVAEHYSQLFRRIVSERKNIGSRLYNSIMGLTKGDDFSAHIIFENYHHRGLVEKIRYLADKLAADGQDKAARLLRLTADGYSLAQVMDDNSFLTCSAWSWASYSFKGGKTNPGPWTTTVESRWFNHEFLEILYQQLGYDVDSIMQVVYRLIQSGESSQNMLDTLLPARPKDVTVVVQEPTDKPSKHLVRYEKNPILEPVKEHHWESKYVLNPGSLRIGDKVYLFYRAVGDDDVSHIGLAVTDGYKVLKRLPEPIFSPAIPEEKMGCEDPRLIRVGDRIYMLYTAYDGNIAQIAAASILVDDLLNERYRAWRRDGLAFKNIWDKDAILFPERINGKHVIYHRIEPSIWVTYMNEIKFPIKEKHAIIVGPRPGRMWDSLKIGAGAQPIKTKHGWLLIYHGVDYNYVYSLGVLLVDLENPQKIIYRSPNPILEPEEDYEIGLSGAWVPNVVFTCGAVGAEDKEVLGNDDEVLVYYGAADTSIGVATATVGELIPEEFRVN</sequence>
<evidence type="ECO:0000313" key="3">
    <source>
        <dbReference type="EMBL" id="KUG02999.1"/>
    </source>
</evidence>
<dbReference type="CDD" id="cd18614">
    <property type="entry name" value="GH130"/>
    <property type="match status" value="1"/>
</dbReference>
<dbReference type="Pfam" id="PF04041">
    <property type="entry name" value="Glyco_hydro_130"/>
    <property type="match status" value="1"/>
</dbReference>
<protein>
    <submittedName>
        <fullName evidence="3">Putative glycoside hydrolase</fullName>
    </submittedName>
</protein>
<dbReference type="InterPro" id="IPR007184">
    <property type="entry name" value="Mannoside_phosphorylase"/>
</dbReference>
<dbReference type="InterPro" id="IPR029044">
    <property type="entry name" value="Nucleotide-diphossugar_trans"/>
</dbReference>
<comment type="caution">
    <text evidence="3">The sequence shown here is derived from an EMBL/GenBank/DDBJ whole genome shotgun (WGS) entry which is preliminary data.</text>
</comment>
<keyword evidence="2" id="KW-0808">Transferase</keyword>
<dbReference type="AlphaFoldDB" id="A0A0W8E2W0"/>
<organism evidence="3">
    <name type="scientific">hydrocarbon metagenome</name>
    <dbReference type="NCBI Taxonomy" id="938273"/>
    <lineage>
        <taxon>unclassified sequences</taxon>
        <taxon>metagenomes</taxon>
        <taxon>ecological metagenomes</taxon>
    </lineage>
</organism>
<evidence type="ECO:0000256" key="1">
    <source>
        <dbReference type="ARBA" id="ARBA00022676"/>
    </source>
</evidence>
<dbReference type="GO" id="GO:0016757">
    <property type="term" value="F:glycosyltransferase activity"/>
    <property type="evidence" value="ECO:0007669"/>
    <property type="project" value="UniProtKB-KW"/>
</dbReference>
<accession>A0A0W8E2W0</accession>
<dbReference type="Gene3D" id="2.115.10.20">
    <property type="entry name" value="Glycosyl hydrolase domain, family 43"/>
    <property type="match status" value="1"/>
</dbReference>
<dbReference type="SUPFAM" id="SSF53448">
    <property type="entry name" value="Nucleotide-diphospho-sugar transferases"/>
    <property type="match status" value="1"/>
</dbReference>
<keyword evidence="3" id="KW-0378">Hydrolase</keyword>
<dbReference type="PANTHER" id="PTHR34106">
    <property type="entry name" value="GLYCOSIDASE"/>
    <property type="match status" value="1"/>
</dbReference>
<dbReference type="SUPFAM" id="SSF75005">
    <property type="entry name" value="Arabinanase/levansucrase/invertase"/>
    <property type="match status" value="1"/>
</dbReference>
<dbReference type="PANTHER" id="PTHR34106:SF5">
    <property type="entry name" value="GLYCOSIDASE"/>
    <property type="match status" value="1"/>
</dbReference>
<name>A0A0W8E2W0_9ZZZZ</name>